<organism evidence="7 8">
    <name type="scientific">Protomyces lactucae-debilis</name>
    <dbReference type="NCBI Taxonomy" id="2754530"/>
    <lineage>
        <taxon>Eukaryota</taxon>
        <taxon>Fungi</taxon>
        <taxon>Dikarya</taxon>
        <taxon>Ascomycota</taxon>
        <taxon>Taphrinomycotina</taxon>
        <taxon>Taphrinomycetes</taxon>
        <taxon>Taphrinales</taxon>
        <taxon>Protomycetaceae</taxon>
        <taxon>Protomyces</taxon>
    </lineage>
</organism>
<dbReference type="GeneID" id="63784001"/>
<keyword evidence="4 5" id="KW-0472">Membrane</keyword>
<evidence type="ECO:0000256" key="1">
    <source>
        <dbReference type="ARBA" id="ARBA00004141"/>
    </source>
</evidence>
<keyword evidence="8" id="KW-1185">Reference proteome</keyword>
<evidence type="ECO:0000256" key="2">
    <source>
        <dbReference type="ARBA" id="ARBA00022692"/>
    </source>
</evidence>
<dbReference type="GO" id="GO:0005886">
    <property type="term" value="C:plasma membrane"/>
    <property type="evidence" value="ECO:0007669"/>
    <property type="project" value="InterPro"/>
</dbReference>
<feature type="chain" id="PRO_5012485979" evidence="6">
    <location>
        <begin position="18"/>
        <end position="179"/>
    </location>
</feature>
<comment type="subcellular location">
    <subcellularLocation>
        <location evidence="1">Membrane</location>
        <topology evidence="1">Multi-pass membrane protein</topology>
    </subcellularLocation>
</comment>
<evidence type="ECO:0000256" key="5">
    <source>
        <dbReference type="SAM" id="Phobius"/>
    </source>
</evidence>
<feature type="transmembrane region" description="Helical" evidence="5">
    <location>
        <begin position="146"/>
        <end position="168"/>
    </location>
</feature>
<evidence type="ECO:0000313" key="7">
    <source>
        <dbReference type="EMBL" id="ORY74577.1"/>
    </source>
</evidence>
<dbReference type="EMBL" id="MCFI01000029">
    <property type="protein sequence ID" value="ORY74577.1"/>
    <property type="molecule type" value="Genomic_DNA"/>
</dbReference>
<dbReference type="InterPro" id="IPR009571">
    <property type="entry name" value="SUR7/Rim9-like_fungi"/>
</dbReference>
<comment type="caution">
    <text evidence="7">The sequence shown here is derived from an EMBL/GenBank/DDBJ whole genome shotgun (WGS) entry which is preliminary data.</text>
</comment>
<dbReference type="PANTHER" id="PTHR28013">
    <property type="entry name" value="PROTEIN DCV1-RELATED"/>
    <property type="match status" value="1"/>
</dbReference>
<proteinExistence type="predicted"/>
<dbReference type="OrthoDB" id="2354757at2759"/>
<dbReference type="InterPro" id="IPR051380">
    <property type="entry name" value="pH-response_reg_palI/RIM9"/>
</dbReference>
<evidence type="ECO:0000256" key="4">
    <source>
        <dbReference type="ARBA" id="ARBA00023136"/>
    </source>
</evidence>
<dbReference type="RefSeq" id="XP_040722051.1">
    <property type="nucleotide sequence ID" value="XM_040867402.1"/>
</dbReference>
<evidence type="ECO:0000313" key="8">
    <source>
        <dbReference type="Proteomes" id="UP000193685"/>
    </source>
</evidence>
<dbReference type="STRING" id="56484.A0A1Y2ESQ9"/>
<evidence type="ECO:0000256" key="3">
    <source>
        <dbReference type="ARBA" id="ARBA00022989"/>
    </source>
</evidence>
<dbReference type="Proteomes" id="UP000193685">
    <property type="component" value="Unassembled WGS sequence"/>
</dbReference>
<keyword evidence="2 5" id="KW-0812">Transmembrane</keyword>
<dbReference type="PANTHER" id="PTHR28013:SF3">
    <property type="entry name" value="PROTEIN DCV1-RELATED"/>
    <property type="match status" value="1"/>
</dbReference>
<gene>
    <name evidence="7" type="ORF">BCR37DRAFT_341546</name>
</gene>
<sequence>LALAALVLSIISAPITRFRFIIAANGVKFGVFGYCAKAGCSSIQIEYATDDILSSLSSALKRQRFTSPFNLPSTTRNNLSNVLLAHPVAGGLTLVMLLLSIIGHSSKASGSSRYHTALLILSFLTSLVTLLAFLVDILIFVPNLDWGTYVTLAATILNAGATLALCVSQRRLKTRNAMR</sequence>
<protein>
    <submittedName>
        <fullName evidence="7">Actin cortical patch SUR7/pH-response regulator pali</fullName>
    </submittedName>
</protein>
<feature type="transmembrane region" description="Helical" evidence="5">
    <location>
        <begin position="83"/>
        <end position="102"/>
    </location>
</feature>
<feature type="non-terminal residue" evidence="7">
    <location>
        <position position="1"/>
    </location>
</feature>
<dbReference type="GO" id="GO:0032153">
    <property type="term" value="C:cell division site"/>
    <property type="evidence" value="ECO:0007669"/>
    <property type="project" value="TreeGrafter"/>
</dbReference>
<dbReference type="AlphaFoldDB" id="A0A1Y2ESQ9"/>
<feature type="signal peptide" evidence="6">
    <location>
        <begin position="1"/>
        <end position="17"/>
    </location>
</feature>
<accession>A0A1Y2ESQ9</accession>
<dbReference type="GO" id="GO:0035838">
    <property type="term" value="C:growing cell tip"/>
    <property type="evidence" value="ECO:0007669"/>
    <property type="project" value="TreeGrafter"/>
</dbReference>
<name>A0A1Y2ESQ9_PROLT</name>
<reference evidence="7 8" key="1">
    <citation type="submission" date="2016-07" db="EMBL/GenBank/DDBJ databases">
        <title>Pervasive Adenine N6-methylation of Active Genes in Fungi.</title>
        <authorList>
            <consortium name="DOE Joint Genome Institute"/>
            <person name="Mondo S.J."/>
            <person name="Dannebaum R.O."/>
            <person name="Kuo R.C."/>
            <person name="Labutti K."/>
            <person name="Haridas S."/>
            <person name="Kuo A."/>
            <person name="Salamov A."/>
            <person name="Ahrendt S.R."/>
            <person name="Lipzen A."/>
            <person name="Sullivan W."/>
            <person name="Andreopoulos W.B."/>
            <person name="Clum A."/>
            <person name="Lindquist E."/>
            <person name="Daum C."/>
            <person name="Ramamoorthy G.K."/>
            <person name="Gryganskyi A."/>
            <person name="Culley D."/>
            <person name="Magnuson J.K."/>
            <person name="James T.Y."/>
            <person name="O'Malley M.A."/>
            <person name="Stajich J.E."/>
            <person name="Spatafora J.W."/>
            <person name="Visel A."/>
            <person name="Grigoriev I.V."/>
        </authorList>
    </citation>
    <scope>NUCLEOTIDE SEQUENCE [LARGE SCALE GENOMIC DNA]</scope>
    <source>
        <strain evidence="7 8">12-1054</strain>
    </source>
</reference>
<dbReference type="Pfam" id="PF06687">
    <property type="entry name" value="SUR7"/>
    <property type="match status" value="1"/>
</dbReference>
<keyword evidence="6" id="KW-0732">Signal</keyword>
<feature type="non-terminal residue" evidence="7">
    <location>
        <position position="179"/>
    </location>
</feature>
<keyword evidence="3 5" id="KW-1133">Transmembrane helix</keyword>
<feature type="transmembrane region" description="Helical" evidence="5">
    <location>
        <begin position="114"/>
        <end position="140"/>
    </location>
</feature>
<evidence type="ECO:0000256" key="6">
    <source>
        <dbReference type="SAM" id="SignalP"/>
    </source>
</evidence>